<protein>
    <recommendedName>
        <fullName evidence="6">Nephrocystin 3-like N-terminal domain-containing protein</fullName>
    </recommendedName>
</protein>
<dbReference type="Gene3D" id="1.25.40.20">
    <property type="entry name" value="Ankyrin repeat-containing domain"/>
    <property type="match status" value="2"/>
</dbReference>
<feature type="domain" description="Nephrocystin 3-like N-terminal" evidence="6">
    <location>
        <begin position="605"/>
        <end position="764"/>
    </location>
</feature>
<feature type="repeat" description="ANK" evidence="3">
    <location>
        <begin position="1309"/>
        <end position="1341"/>
    </location>
</feature>
<feature type="repeat" description="ANK" evidence="3">
    <location>
        <begin position="1277"/>
        <end position="1309"/>
    </location>
</feature>
<keyword evidence="5" id="KW-0472">Membrane</keyword>
<evidence type="ECO:0000259" key="6">
    <source>
        <dbReference type="Pfam" id="PF24883"/>
    </source>
</evidence>
<dbReference type="Pfam" id="PF24883">
    <property type="entry name" value="NPHP3_N"/>
    <property type="match status" value="1"/>
</dbReference>
<feature type="transmembrane region" description="Helical" evidence="5">
    <location>
        <begin position="527"/>
        <end position="549"/>
    </location>
</feature>
<dbReference type="Pfam" id="PF12796">
    <property type="entry name" value="Ank_2"/>
    <property type="match status" value="5"/>
</dbReference>
<dbReference type="PANTHER" id="PTHR24123">
    <property type="entry name" value="ANKYRIN REPEAT-CONTAINING"/>
    <property type="match status" value="1"/>
</dbReference>
<organism evidence="7 8">
    <name type="scientific">Aureobasidium pullulans</name>
    <name type="common">Black yeast</name>
    <name type="synonym">Pullularia pullulans</name>
    <dbReference type="NCBI Taxonomy" id="5580"/>
    <lineage>
        <taxon>Eukaryota</taxon>
        <taxon>Fungi</taxon>
        <taxon>Dikarya</taxon>
        <taxon>Ascomycota</taxon>
        <taxon>Pezizomycotina</taxon>
        <taxon>Dothideomycetes</taxon>
        <taxon>Dothideomycetidae</taxon>
        <taxon>Dothideales</taxon>
        <taxon>Saccotheciaceae</taxon>
        <taxon>Aureobasidium</taxon>
    </lineage>
</organism>
<reference evidence="7 8" key="1">
    <citation type="submission" date="2018-10" db="EMBL/GenBank/DDBJ databases">
        <title>Fifty Aureobasidium pullulans genomes reveal a recombining polyextremotolerant generalist.</title>
        <authorList>
            <person name="Gostincar C."/>
            <person name="Turk M."/>
            <person name="Zajc J."/>
            <person name="Gunde-Cimerman N."/>
        </authorList>
    </citation>
    <scope>NUCLEOTIDE SEQUENCE [LARGE SCALE GENOMIC DNA]</scope>
    <source>
        <strain evidence="7 8">EXF-10751</strain>
    </source>
</reference>
<evidence type="ECO:0000256" key="5">
    <source>
        <dbReference type="SAM" id="Phobius"/>
    </source>
</evidence>
<name>A0A4S8YN10_AURPU</name>
<comment type="caution">
    <text evidence="7">The sequence shown here is derived from an EMBL/GenBank/DDBJ whole genome shotgun (WGS) entry which is preliminary data.</text>
</comment>
<dbReference type="SUPFAM" id="SSF48403">
    <property type="entry name" value="Ankyrin repeat"/>
    <property type="match status" value="2"/>
</dbReference>
<dbReference type="PROSITE" id="PS50297">
    <property type="entry name" value="ANK_REP_REGION"/>
    <property type="match status" value="7"/>
</dbReference>
<sequence length="1722" mass="188281">MSLRSDTIPYSRIKSNEFVPRLSADIAPDVGLGYDLVEGASGHSATSSTATAVGKQSPLGIACDDNASQHTKSSSIGGEPDGLHQVSAGICSTVKSWWRELLAISISTAALVSTAGVLLAYQNKPLSSWHLRYLPNSVISQLMTVSRSALMFSTASCVSQLSWLHIQQKPRALSDLQAFDGASRGPAGAVAMLAFPTRYCVPAIVASLITLATLLMEPLSQQVLQFPVQDLVVLQNATYPTTQMYAPAPKEDMIQKKEFLYGHVILIHGPIFVDFASNLDATLQAAIVNSIFGSPLPNAFACPVNASCSWQSTSTLGICSRCTNVTATTRQNCSFSISPRKESRCNYTTPGDLQLQTSMFKAGTGTEEWTFFTKFTSNAAQGSHFVKFPQHAELVTFATLTTGLNVEAPDIEECSLSWCAKVLRNASAQESRFSVQTDDYPLDLSSLWSGPDGIRNAIALDQYGSLDHEELPGLSLGSAMLSSPSIAHVANDIATSLTNAIQNLTTDDTIQQSGDSIYQVQYIQVQWIWLAFPATVVLLGLLLLLATMVQSHLDKALVWKCSPESFSVKSARAADYAEDSHVEDWLAPADVEVDYVNALDLRHPNTGRWFLESQHYNRLRCMPCARLWLRGIPGCGKTVLASTIINDLQKDGKTSGSIVIYYFFSFTSESKQRLDHMLRSLISQLSGLHKAAKGELMAHYKNHNDGKIPLHRVTLLELFGRMVETVRNITIVLDALDESEGKHDVLQWITSSSSQHCKFILTSRSETDIEQWLTPWLPAGCVVTLEDEPVSDDIKAYVHHKLKMGKALGHWKSMHEEIAEVLVKEAGAMFLWVYYQLEELSNCMDKTAIWRLLRTPPADLNETYDRILGNIPAARLPNAIKLLQVVAFAKRPLSLDEVVDAVATEPDSEPFFDPEDRIDPPHAIVGYCAGFLRITSRRISYDLHESVFPKDSWPAGDDRIRPHLQLAHFSVLHYLLLDSRTPLHAHFQMRTAHATITQVCLAYLQTAEKKRKFDLPRITTDFPLIVFAARYWLDHARVAGESQDKTFALTSKVFVDEALMDFWRRFFHRGMRTLSMRYISDPNDMSALCCAAIGGLDRSVKLLLDKGVNLNESSSSSLSALQIAAHEGHVEITRLLLDYGAKLSSEAEAASSLLINACAANQLGIVKFLGSRGMDLNRNSIRGTALQVACEAGHFEIAKYLLENGANVHEFCEVFTAPLQAACEHGNLEMVEMLLKHGAEVNEAHTYRLGALEAACDNGKIEIVRLLISHGATLDANDGAALSVACARGHLEIARFLLARGADVHGRTRSETPLEVACHSGQLEIVKLLLAKGADHNPKGGSIDSALCNACLSSNGDVVSLLLAQGADPNTKHERYGSALQCICDAFLDTKLAFEELEIVRPPQNERLHIGPRCGMFESELSSWLAGTGVGPGTGRLESAVSEAGFRYRVEVARMLLERGADPNVGDRRFCTPLRAACSSASKSTDLVQLLLDYGADVNAGGGRYGNALCEAVLCGKVELVRILLDRGANPNIGYGKSGSALQAACSGRRQNVDIVQLLLDNGANVNARGGKYGNALCIAAKNDFVEVAQLLLARGAHINVRGGQYGDPLRIALHHRYDDMVRTLIGWGWIFLIRIRPAWKRGCNLSNMQPRTHLQKRDHWISIEDSSGSSRSSLSSISSSGIHSGSSSSSRSICSGTSSVADDQFDATLERALNHIAKARY</sequence>
<evidence type="ECO:0000256" key="4">
    <source>
        <dbReference type="SAM" id="MobiDB-lite"/>
    </source>
</evidence>
<feature type="repeat" description="ANK" evidence="3">
    <location>
        <begin position="1181"/>
        <end position="1213"/>
    </location>
</feature>
<feature type="repeat" description="ANK" evidence="3">
    <location>
        <begin position="1537"/>
        <end position="1571"/>
    </location>
</feature>
<dbReference type="InterPro" id="IPR051165">
    <property type="entry name" value="Multifunctional_ANK_Repeat"/>
</dbReference>
<feature type="region of interest" description="Disordered" evidence="4">
    <location>
        <begin position="1666"/>
        <end position="1694"/>
    </location>
</feature>
<dbReference type="Proteomes" id="UP000310421">
    <property type="component" value="Unassembled WGS sequence"/>
</dbReference>
<dbReference type="SMART" id="SM00248">
    <property type="entry name" value="ANK"/>
    <property type="match status" value="14"/>
</dbReference>
<dbReference type="InterPro" id="IPR036770">
    <property type="entry name" value="Ankyrin_rpt-contain_sf"/>
</dbReference>
<accession>A0A4S8YN10</accession>
<evidence type="ECO:0000256" key="3">
    <source>
        <dbReference type="PROSITE-ProRule" id="PRU00023"/>
    </source>
</evidence>
<evidence type="ECO:0000256" key="2">
    <source>
        <dbReference type="ARBA" id="ARBA00023043"/>
    </source>
</evidence>
<gene>
    <name evidence="7" type="ORF">D6D20_09020</name>
</gene>
<dbReference type="InterPro" id="IPR002110">
    <property type="entry name" value="Ankyrin_rpt"/>
</dbReference>
<dbReference type="PROSITE" id="PS50088">
    <property type="entry name" value="ANK_REPEAT"/>
    <property type="match status" value="8"/>
</dbReference>
<dbReference type="InterPro" id="IPR021514">
    <property type="entry name" value="DUF3176"/>
</dbReference>
<keyword evidence="2 3" id="KW-0040">ANK repeat</keyword>
<feature type="repeat" description="ANK" evidence="3">
    <location>
        <begin position="1472"/>
        <end position="1503"/>
    </location>
</feature>
<evidence type="ECO:0000313" key="7">
    <source>
        <dbReference type="EMBL" id="THW56062.1"/>
    </source>
</evidence>
<dbReference type="PRINTS" id="PR01415">
    <property type="entry name" value="ANKYRIN"/>
</dbReference>
<dbReference type="EMBL" id="QZAN01000164">
    <property type="protein sequence ID" value="THW56062.1"/>
    <property type="molecule type" value="Genomic_DNA"/>
</dbReference>
<feature type="transmembrane region" description="Helical" evidence="5">
    <location>
        <begin position="101"/>
        <end position="121"/>
    </location>
</feature>
<dbReference type="Gene3D" id="3.40.50.300">
    <property type="entry name" value="P-loop containing nucleotide triphosphate hydrolases"/>
    <property type="match status" value="1"/>
</dbReference>
<keyword evidence="1" id="KW-0677">Repeat</keyword>
<proteinExistence type="predicted"/>
<evidence type="ECO:0000313" key="8">
    <source>
        <dbReference type="Proteomes" id="UP000310421"/>
    </source>
</evidence>
<dbReference type="InterPro" id="IPR056884">
    <property type="entry name" value="NPHP3-like_N"/>
</dbReference>
<dbReference type="Pfam" id="PF11374">
    <property type="entry name" value="DUF3176"/>
    <property type="match status" value="1"/>
</dbReference>
<dbReference type="InterPro" id="IPR027417">
    <property type="entry name" value="P-loop_NTPase"/>
</dbReference>
<feature type="repeat" description="ANK" evidence="3">
    <location>
        <begin position="1116"/>
        <end position="1148"/>
    </location>
</feature>
<evidence type="ECO:0000256" key="1">
    <source>
        <dbReference type="ARBA" id="ARBA00022737"/>
    </source>
</evidence>
<feature type="repeat" description="ANK" evidence="3">
    <location>
        <begin position="1247"/>
        <end position="1279"/>
    </location>
</feature>
<keyword evidence="5" id="KW-1133">Transmembrane helix</keyword>
<dbReference type="PANTHER" id="PTHR24123:SF33">
    <property type="entry name" value="PROTEIN HOS4"/>
    <property type="match status" value="1"/>
</dbReference>
<feature type="repeat" description="ANK" evidence="3">
    <location>
        <begin position="1218"/>
        <end position="1246"/>
    </location>
</feature>
<keyword evidence="5" id="KW-0812">Transmembrane</keyword>
<dbReference type="Pfam" id="PF00023">
    <property type="entry name" value="Ank"/>
    <property type="match status" value="1"/>
</dbReference>
<dbReference type="SUPFAM" id="SSF52540">
    <property type="entry name" value="P-loop containing nucleoside triphosphate hydrolases"/>
    <property type="match status" value="1"/>
</dbReference>